<evidence type="ECO:0000256" key="12">
    <source>
        <dbReference type="SAM" id="MobiDB-lite"/>
    </source>
</evidence>
<keyword evidence="15" id="KW-1185">Reference proteome</keyword>
<evidence type="ECO:0000256" key="2">
    <source>
        <dbReference type="ARBA" id="ARBA00021898"/>
    </source>
</evidence>
<dbReference type="Gene3D" id="3.40.1550.10">
    <property type="entry name" value="CheC-like"/>
    <property type="match status" value="1"/>
</dbReference>
<dbReference type="PANTHER" id="PTHR30034:SF3">
    <property type="entry name" value="FLAGELLAR MOTOR SWITCH PROTEIN FLIM"/>
    <property type="match status" value="1"/>
</dbReference>
<dbReference type="Pfam" id="PF02154">
    <property type="entry name" value="FliM"/>
    <property type="match status" value="1"/>
</dbReference>
<proteinExistence type="inferred from homology"/>
<dbReference type="PRINTS" id="PR00955">
    <property type="entry name" value="FLGMOTORFLIM"/>
</dbReference>
<protein>
    <recommendedName>
        <fullName evidence="2 10">Flagellar motor switch protein FliM</fullName>
    </recommendedName>
</protein>
<evidence type="ECO:0000313" key="15">
    <source>
        <dbReference type="Proteomes" id="UP000635278"/>
    </source>
</evidence>
<dbReference type="PIRSF" id="PIRSF002888">
    <property type="entry name" value="FliM"/>
    <property type="match status" value="1"/>
</dbReference>
<dbReference type="InterPro" id="IPR001543">
    <property type="entry name" value="FliN-like_C"/>
</dbReference>
<evidence type="ECO:0000256" key="4">
    <source>
        <dbReference type="ARBA" id="ARBA00022500"/>
    </source>
</evidence>
<dbReference type="SUPFAM" id="SSF103039">
    <property type="entry name" value="CheC-like"/>
    <property type="match status" value="1"/>
</dbReference>
<keyword evidence="3 11" id="KW-1003">Cell membrane</keyword>
<accession>A0ABX0JKH4</accession>
<dbReference type="SUPFAM" id="SSF101801">
    <property type="entry name" value="Surface presentation of antigens (SPOA)"/>
    <property type="match status" value="1"/>
</dbReference>
<keyword evidence="14" id="KW-0969">Cilium</keyword>
<dbReference type="PANTHER" id="PTHR30034">
    <property type="entry name" value="FLAGELLAR MOTOR SWITCH PROTEIN FLIM"/>
    <property type="match status" value="1"/>
</dbReference>
<dbReference type="InterPro" id="IPR036429">
    <property type="entry name" value="SpoA-like_sf"/>
</dbReference>
<dbReference type="NCBIfam" id="TIGR01397">
    <property type="entry name" value="fliM_switch"/>
    <property type="match status" value="1"/>
</dbReference>
<feature type="region of interest" description="Disordered" evidence="12">
    <location>
        <begin position="1"/>
        <end position="44"/>
    </location>
</feature>
<dbReference type="CDD" id="cd17908">
    <property type="entry name" value="FliM"/>
    <property type="match status" value="1"/>
</dbReference>
<dbReference type="InterPro" id="IPR001689">
    <property type="entry name" value="Flag_FliM"/>
</dbReference>
<evidence type="ECO:0000256" key="8">
    <source>
        <dbReference type="ARBA" id="ARBA00023143"/>
    </source>
</evidence>
<sequence>MSEAQGSLNGAIPRPGPTASLRDLENADFDGRSPGPVAGDMDTTEDEHVLDQAEIDSILGNAFMSGDLEESTSGLERIIGSGLVTYERLPMLEVVFDRLMRIVSTTLRNFTNDNVDVSIDGISSMRFGDYLNSAPASCIFAVFKAEEWENYGLMVVDSALTYSMVDVLLGGARNPRPLNVEGRLHTTIERSLIEKMVRLVLADLSIGFDPICAVNFRFERLEISSRFAAICRASNAVFLARMRVEMDDRGGNIDVLLPYATLEPVRDLLLQQFMGEKFGRDSIWETHLAEKLRDTDVQLEAVLGEQTMKLSEIVDLKPGSVIVLEHQLEQPVSLRCGQIEMFTGKVGRKKENMAIRIEEDLMAVRQLIGTPEGLYS</sequence>
<keyword evidence="8 11" id="KW-0975">Bacterial flagellum</keyword>
<comment type="caution">
    <text evidence="14">The sequence shown here is derived from an EMBL/GenBank/DDBJ whole genome shotgun (WGS) entry which is preliminary data.</text>
</comment>
<feature type="domain" description="Flagellar motor switch protein FliN-like C-terminal" evidence="13">
    <location>
        <begin position="290"/>
        <end position="359"/>
    </location>
</feature>
<comment type="similarity">
    <text evidence="1 11">Belongs to the FliM family.</text>
</comment>
<keyword evidence="4 11" id="KW-0145">Chemotaxis</keyword>
<dbReference type="Pfam" id="PF01052">
    <property type="entry name" value="FliMN_C"/>
    <property type="match status" value="1"/>
</dbReference>
<dbReference type="InterPro" id="IPR028976">
    <property type="entry name" value="CheC-like_sf"/>
</dbReference>
<dbReference type="Gene3D" id="2.30.330.10">
    <property type="entry name" value="SpoA-like"/>
    <property type="match status" value="1"/>
</dbReference>
<name>A0ABX0JKH4_9PROT</name>
<dbReference type="Proteomes" id="UP000635278">
    <property type="component" value="Unassembled WGS sequence"/>
</dbReference>
<comment type="subcellular location">
    <subcellularLocation>
        <location evidence="11">Cell inner membrane</location>
        <topology evidence="11">Peripheral membrane protein</topology>
    </subcellularLocation>
    <subcellularLocation>
        <location evidence="11">Bacterial flagellum basal body</location>
    </subcellularLocation>
</comment>
<keyword evidence="14" id="KW-0966">Cell projection</keyword>
<keyword evidence="5 11" id="KW-0997">Cell inner membrane</keyword>
<evidence type="ECO:0000256" key="6">
    <source>
        <dbReference type="ARBA" id="ARBA00022779"/>
    </source>
</evidence>
<reference evidence="14 15" key="1">
    <citation type="journal article" date="2020" name="Int. J. Syst. Evol. Microbiol.">
        <title>Novel acetic acid bacteria from cider fermentations: Acetobacter conturbans sp. nov. and Acetobacter fallax sp. nov.</title>
        <authorList>
            <person name="Sombolestani A.S."/>
            <person name="Cleenwerck I."/>
            <person name="Cnockaert M."/>
            <person name="Borremans W."/>
            <person name="Wieme A.D."/>
            <person name="De Vuyst L."/>
            <person name="Vandamme P."/>
        </authorList>
    </citation>
    <scope>NUCLEOTIDE SEQUENCE [LARGE SCALE GENOMIC DNA]</scope>
    <source>
        <strain evidence="14 15">LMG 30640</strain>
    </source>
</reference>
<gene>
    <name evidence="14" type="primary">fliM</name>
    <name evidence="14" type="ORF">GOB93_01770</name>
</gene>
<evidence type="ECO:0000259" key="13">
    <source>
        <dbReference type="Pfam" id="PF01052"/>
    </source>
</evidence>
<evidence type="ECO:0000256" key="1">
    <source>
        <dbReference type="ARBA" id="ARBA00011049"/>
    </source>
</evidence>
<feature type="compositionally biased region" description="Basic and acidic residues" evidence="12">
    <location>
        <begin position="22"/>
        <end position="31"/>
    </location>
</feature>
<keyword evidence="6 11" id="KW-0283">Flagellar rotation</keyword>
<evidence type="ECO:0000313" key="14">
    <source>
        <dbReference type="EMBL" id="NHN83367.1"/>
    </source>
</evidence>
<evidence type="ECO:0000256" key="5">
    <source>
        <dbReference type="ARBA" id="ARBA00022519"/>
    </source>
</evidence>
<dbReference type="RefSeq" id="WP_173581807.1">
    <property type="nucleotide sequence ID" value="NZ_WOTB01000002.1"/>
</dbReference>
<keyword evidence="7 11" id="KW-0472">Membrane</keyword>
<evidence type="ECO:0000256" key="9">
    <source>
        <dbReference type="ARBA" id="ARBA00025044"/>
    </source>
</evidence>
<evidence type="ECO:0000256" key="10">
    <source>
        <dbReference type="NCBIfam" id="TIGR01397"/>
    </source>
</evidence>
<evidence type="ECO:0000256" key="3">
    <source>
        <dbReference type="ARBA" id="ARBA00022475"/>
    </source>
</evidence>
<keyword evidence="14" id="KW-0282">Flagellum</keyword>
<dbReference type="EMBL" id="WOTB01000002">
    <property type="protein sequence ID" value="NHN83367.1"/>
    <property type="molecule type" value="Genomic_DNA"/>
</dbReference>
<evidence type="ECO:0000256" key="7">
    <source>
        <dbReference type="ARBA" id="ARBA00023136"/>
    </source>
</evidence>
<comment type="function">
    <text evidence="9 11">FliM is one of three proteins (FliG, FliN, FliM) that forms the rotor-mounted switch complex (C ring), located at the base of the basal body. This complex interacts with the CheY and CheZ chemotaxis proteins, in addition to contacting components of the motor that determine the direction of flagellar rotation.</text>
</comment>
<evidence type="ECO:0000256" key="11">
    <source>
        <dbReference type="PIRNR" id="PIRNR002888"/>
    </source>
</evidence>
<organism evidence="14 15">
    <name type="scientific">Acetobacter musti</name>
    <dbReference type="NCBI Taxonomy" id="864732"/>
    <lineage>
        <taxon>Bacteria</taxon>
        <taxon>Pseudomonadati</taxon>
        <taxon>Pseudomonadota</taxon>
        <taxon>Alphaproteobacteria</taxon>
        <taxon>Acetobacterales</taxon>
        <taxon>Acetobacteraceae</taxon>
        <taxon>Acetobacter</taxon>
    </lineage>
</organism>